<feature type="region of interest" description="Disordered" evidence="2">
    <location>
        <begin position="116"/>
        <end position="135"/>
    </location>
</feature>
<feature type="compositionally biased region" description="Low complexity" evidence="2">
    <location>
        <begin position="155"/>
        <end position="165"/>
    </location>
</feature>
<evidence type="ECO:0000313" key="5">
    <source>
        <dbReference type="Proteomes" id="UP001255856"/>
    </source>
</evidence>
<feature type="region of interest" description="Disordered" evidence="2">
    <location>
        <begin position="181"/>
        <end position="218"/>
    </location>
</feature>
<feature type="region of interest" description="Disordered" evidence="2">
    <location>
        <begin position="33"/>
        <end position="81"/>
    </location>
</feature>
<dbReference type="SUPFAM" id="SSF57716">
    <property type="entry name" value="Glucocorticoid receptor-like (DNA-binding domain)"/>
    <property type="match status" value="1"/>
</dbReference>
<dbReference type="SMART" id="SM00401">
    <property type="entry name" value="ZnF_GATA"/>
    <property type="match status" value="1"/>
</dbReference>
<evidence type="ECO:0000256" key="1">
    <source>
        <dbReference type="PROSITE-ProRule" id="PRU00094"/>
    </source>
</evidence>
<feature type="compositionally biased region" description="Low complexity" evidence="2">
    <location>
        <begin position="117"/>
        <end position="135"/>
    </location>
</feature>
<dbReference type="PROSITE" id="PS50114">
    <property type="entry name" value="GATA_ZN_FINGER_2"/>
    <property type="match status" value="1"/>
</dbReference>
<dbReference type="Pfam" id="PF00320">
    <property type="entry name" value="GATA"/>
    <property type="match status" value="1"/>
</dbReference>
<keyword evidence="1" id="KW-0862">Zinc</keyword>
<dbReference type="GO" id="GO:0043565">
    <property type="term" value="F:sequence-specific DNA binding"/>
    <property type="evidence" value="ECO:0007669"/>
    <property type="project" value="InterPro"/>
</dbReference>
<dbReference type="Proteomes" id="UP001255856">
    <property type="component" value="Unassembled WGS sequence"/>
</dbReference>
<proteinExistence type="predicted"/>
<dbReference type="CDD" id="cd00202">
    <property type="entry name" value="ZnF_GATA"/>
    <property type="match status" value="1"/>
</dbReference>
<comment type="caution">
    <text evidence="4">The sequence shown here is derived from an EMBL/GenBank/DDBJ whole genome shotgun (WGS) entry which is preliminary data.</text>
</comment>
<accession>A0AAD9INI5</accession>
<dbReference type="Gene3D" id="3.30.50.10">
    <property type="entry name" value="Erythroid Transcription Factor GATA-1, subunit A"/>
    <property type="match status" value="1"/>
</dbReference>
<keyword evidence="5" id="KW-1185">Reference proteome</keyword>
<evidence type="ECO:0000259" key="3">
    <source>
        <dbReference type="PROSITE" id="PS50114"/>
    </source>
</evidence>
<organism evidence="4 5">
    <name type="scientific">Prototheca wickerhamii</name>
    <dbReference type="NCBI Taxonomy" id="3111"/>
    <lineage>
        <taxon>Eukaryota</taxon>
        <taxon>Viridiplantae</taxon>
        <taxon>Chlorophyta</taxon>
        <taxon>core chlorophytes</taxon>
        <taxon>Trebouxiophyceae</taxon>
        <taxon>Chlorellales</taxon>
        <taxon>Chlorellaceae</taxon>
        <taxon>Prototheca</taxon>
    </lineage>
</organism>
<evidence type="ECO:0000313" key="4">
    <source>
        <dbReference type="EMBL" id="KAK2080815.1"/>
    </source>
</evidence>
<name>A0AAD9INI5_PROWI</name>
<gene>
    <name evidence="4" type="ORF">QBZ16_000669</name>
</gene>
<evidence type="ECO:0000256" key="2">
    <source>
        <dbReference type="SAM" id="MobiDB-lite"/>
    </source>
</evidence>
<dbReference type="InterPro" id="IPR013088">
    <property type="entry name" value="Znf_NHR/GATA"/>
</dbReference>
<dbReference type="InterPro" id="IPR000679">
    <property type="entry name" value="Znf_GATA"/>
</dbReference>
<dbReference type="AlphaFoldDB" id="A0AAD9INI5"/>
<feature type="domain" description="GATA-type" evidence="3">
    <location>
        <begin position="67"/>
        <end position="122"/>
    </location>
</feature>
<reference evidence="4" key="1">
    <citation type="submission" date="2021-01" db="EMBL/GenBank/DDBJ databases">
        <authorList>
            <person name="Eckstrom K.M.E."/>
        </authorList>
    </citation>
    <scope>NUCLEOTIDE SEQUENCE</scope>
    <source>
        <strain evidence="4">UVCC 0001</strain>
    </source>
</reference>
<feature type="region of interest" description="Disordered" evidence="2">
    <location>
        <begin position="145"/>
        <end position="165"/>
    </location>
</feature>
<keyword evidence="1" id="KW-0479">Metal-binding</keyword>
<protein>
    <recommendedName>
        <fullName evidence="3">GATA-type domain-containing protein</fullName>
    </recommendedName>
</protein>
<dbReference type="EMBL" id="JASFZW010000001">
    <property type="protein sequence ID" value="KAK2080815.1"/>
    <property type="molecule type" value="Genomic_DNA"/>
</dbReference>
<sequence>MPSPDKAPFNDAVELLAYLGSASGALRHDLRVEVEEPSTSQSSDGRRARASASGEARSQSKRPRPLLRTGTMCSHCGSQSTPRWWRDISPEGVVCNACGIWLKRHGSARPVQFFSEGAPSPRAAPAGTPPAAAAAAAGLLSPLTAGRPADRARDGGVSSPQPAAASGAAVGDFYLINGRPKRRWPAQRAPSTLGGEPGASDPAPGAEEDHNPLSCSGNPGEGGIEAKVAFDSLDFSAAGDQILVLRRRLFKNPEGAIIGALVKVGWAPGSRAAHRVYRSVCLAARDCFVDDFELLSGCTALMILTPTADGPALDDALIQATLQRLEALK</sequence>
<dbReference type="GO" id="GO:0006355">
    <property type="term" value="P:regulation of DNA-templated transcription"/>
    <property type="evidence" value="ECO:0007669"/>
    <property type="project" value="InterPro"/>
</dbReference>
<dbReference type="GO" id="GO:0008270">
    <property type="term" value="F:zinc ion binding"/>
    <property type="evidence" value="ECO:0007669"/>
    <property type="project" value="UniProtKB-KW"/>
</dbReference>
<keyword evidence="1" id="KW-0863">Zinc-finger</keyword>